<keyword evidence="3" id="KW-1185">Reference proteome</keyword>
<accession>A0ABU3ZIB4</accession>
<name>A0ABU3ZIB4_9GAMM</name>
<comment type="caution">
    <text evidence="2">The sequence shown here is derived from an EMBL/GenBank/DDBJ whole genome shotgun (WGS) entry which is preliminary data.</text>
</comment>
<reference evidence="2 3" key="1">
    <citation type="submission" date="2023-10" db="EMBL/GenBank/DDBJ databases">
        <title>Marine bacteria isolated from horseshoe crab.</title>
        <authorList>
            <person name="Cheng T.H."/>
        </authorList>
    </citation>
    <scope>NUCLEOTIDE SEQUENCE [LARGE SCALE GENOMIC DNA]</scope>
    <source>
        <strain evidence="2 3">HSC6</strain>
    </source>
</reference>
<proteinExistence type="predicted"/>
<sequence>MNRTLKAWLLFFVLLFGGMWMIREVTGPTCLNKTSVSSHLRQGVKVSSHSRCLTRRDQSVWEVLAMVVTIFGSGWGAIQYFQAPERKRLAKLEAEEKAKNTEWDQSLREAQRQRKIDRDRQKVSYKSSRKSAIEGVISQEELAKMNYAEAILNGDTELAEKIRKARIK</sequence>
<dbReference type="RefSeq" id="WP_317522479.1">
    <property type="nucleotide sequence ID" value="NZ_JAWJZI010000004.1"/>
</dbReference>
<keyword evidence="1" id="KW-0472">Membrane</keyword>
<evidence type="ECO:0000313" key="3">
    <source>
        <dbReference type="Proteomes" id="UP001186452"/>
    </source>
</evidence>
<evidence type="ECO:0000256" key="1">
    <source>
        <dbReference type="SAM" id="Phobius"/>
    </source>
</evidence>
<feature type="transmembrane region" description="Helical" evidence="1">
    <location>
        <begin position="63"/>
        <end position="81"/>
    </location>
</feature>
<dbReference type="Proteomes" id="UP001186452">
    <property type="component" value="Unassembled WGS sequence"/>
</dbReference>
<keyword evidence="1" id="KW-0812">Transmembrane</keyword>
<dbReference type="EMBL" id="JAWJZI010000004">
    <property type="protein sequence ID" value="MDV5169718.1"/>
    <property type="molecule type" value="Genomic_DNA"/>
</dbReference>
<feature type="transmembrane region" description="Helical" evidence="1">
    <location>
        <begin position="7"/>
        <end position="23"/>
    </location>
</feature>
<protein>
    <submittedName>
        <fullName evidence="2">Uncharacterized protein</fullName>
    </submittedName>
</protein>
<keyword evidence="1" id="KW-1133">Transmembrane helix</keyword>
<organism evidence="2 3">
    <name type="scientific">Photobacterium rosenbergii</name>
    <dbReference type="NCBI Taxonomy" id="294936"/>
    <lineage>
        <taxon>Bacteria</taxon>
        <taxon>Pseudomonadati</taxon>
        <taxon>Pseudomonadota</taxon>
        <taxon>Gammaproteobacteria</taxon>
        <taxon>Vibrionales</taxon>
        <taxon>Vibrionaceae</taxon>
        <taxon>Photobacterium</taxon>
    </lineage>
</organism>
<gene>
    <name evidence="2" type="ORF">R2X38_12020</name>
</gene>
<evidence type="ECO:0000313" key="2">
    <source>
        <dbReference type="EMBL" id="MDV5169718.1"/>
    </source>
</evidence>